<evidence type="ECO:0000313" key="2">
    <source>
        <dbReference type="Proteomes" id="UP000267821"/>
    </source>
</evidence>
<keyword evidence="2" id="KW-1185">Reference proteome</keyword>
<dbReference type="Proteomes" id="UP000267821">
    <property type="component" value="Unassembled WGS sequence"/>
</dbReference>
<organism evidence="1 2">
    <name type="scientific">Terfezia boudieri ATCC MYA-4762</name>
    <dbReference type="NCBI Taxonomy" id="1051890"/>
    <lineage>
        <taxon>Eukaryota</taxon>
        <taxon>Fungi</taxon>
        <taxon>Dikarya</taxon>
        <taxon>Ascomycota</taxon>
        <taxon>Pezizomycotina</taxon>
        <taxon>Pezizomycetes</taxon>
        <taxon>Pezizales</taxon>
        <taxon>Pezizaceae</taxon>
        <taxon>Terfezia</taxon>
    </lineage>
</organism>
<dbReference type="AlphaFoldDB" id="A0A3N4L9W0"/>
<accession>A0A3N4L9W0</accession>
<dbReference type="EMBL" id="ML121585">
    <property type="protein sequence ID" value="RPB19670.1"/>
    <property type="molecule type" value="Genomic_DNA"/>
</dbReference>
<sequence>MKKKVYEQIVQYLENLQKRIRNFKEGNITHLVYAAISPIIRDSRRKTRCRSI</sequence>
<evidence type="ECO:0000313" key="1">
    <source>
        <dbReference type="EMBL" id="RPB19670.1"/>
    </source>
</evidence>
<name>A0A3N4L9W0_9PEZI</name>
<gene>
    <name evidence="1" type="ORF">L211DRAFT_842384</name>
</gene>
<proteinExistence type="predicted"/>
<protein>
    <submittedName>
        <fullName evidence="1">Uncharacterized protein</fullName>
    </submittedName>
</protein>
<reference evidence="1 2" key="1">
    <citation type="journal article" date="2018" name="Nat. Ecol. Evol.">
        <title>Pezizomycetes genomes reveal the molecular basis of ectomycorrhizal truffle lifestyle.</title>
        <authorList>
            <person name="Murat C."/>
            <person name="Payen T."/>
            <person name="Noel B."/>
            <person name="Kuo A."/>
            <person name="Morin E."/>
            <person name="Chen J."/>
            <person name="Kohler A."/>
            <person name="Krizsan K."/>
            <person name="Balestrini R."/>
            <person name="Da Silva C."/>
            <person name="Montanini B."/>
            <person name="Hainaut M."/>
            <person name="Levati E."/>
            <person name="Barry K.W."/>
            <person name="Belfiori B."/>
            <person name="Cichocki N."/>
            <person name="Clum A."/>
            <person name="Dockter R.B."/>
            <person name="Fauchery L."/>
            <person name="Guy J."/>
            <person name="Iotti M."/>
            <person name="Le Tacon F."/>
            <person name="Lindquist E.A."/>
            <person name="Lipzen A."/>
            <person name="Malagnac F."/>
            <person name="Mello A."/>
            <person name="Molinier V."/>
            <person name="Miyauchi S."/>
            <person name="Poulain J."/>
            <person name="Riccioni C."/>
            <person name="Rubini A."/>
            <person name="Sitrit Y."/>
            <person name="Splivallo R."/>
            <person name="Traeger S."/>
            <person name="Wang M."/>
            <person name="Zifcakova L."/>
            <person name="Wipf D."/>
            <person name="Zambonelli A."/>
            <person name="Paolocci F."/>
            <person name="Nowrousian M."/>
            <person name="Ottonello S."/>
            <person name="Baldrian P."/>
            <person name="Spatafora J.W."/>
            <person name="Henrissat B."/>
            <person name="Nagy L.G."/>
            <person name="Aury J.M."/>
            <person name="Wincker P."/>
            <person name="Grigoriev I.V."/>
            <person name="Bonfante P."/>
            <person name="Martin F.M."/>
        </authorList>
    </citation>
    <scope>NUCLEOTIDE SEQUENCE [LARGE SCALE GENOMIC DNA]</scope>
    <source>
        <strain evidence="1 2">ATCC MYA-4762</strain>
    </source>
</reference>
<dbReference type="InParanoid" id="A0A3N4L9W0"/>